<evidence type="ECO:0000313" key="2">
    <source>
        <dbReference type="Proteomes" id="UP000014627"/>
    </source>
</evidence>
<reference evidence="1 2" key="1">
    <citation type="submission" date="2013-04" db="EMBL/GenBank/DDBJ databases">
        <title>Genome sequence of Chlamydia psittaci 99DC5.</title>
        <authorList>
            <person name="Huot-Creasy H."/>
            <person name="McCracken C.L."/>
            <person name="Humphries M."/>
            <person name="Sachse K."/>
            <person name="Laroucau K."/>
            <person name="Bavoil P."/>
            <person name="Myers G.S."/>
        </authorList>
    </citation>
    <scope>NUCLEOTIDE SEQUENCE [LARGE SCALE GENOMIC DNA]</scope>
    <source>
        <strain evidence="1 2">99DC5</strain>
    </source>
</reference>
<proteinExistence type="predicted"/>
<organism evidence="1 2">
    <name type="scientific">Chlamydia psittaci 99DC5</name>
    <dbReference type="NCBI Taxonomy" id="1112251"/>
    <lineage>
        <taxon>Bacteria</taxon>
        <taxon>Pseudomonadati</taxon>
        <taxon>Chlamydiota</taxon>
        <taxon>Chlamydiia</taxon>
        <taxon>Chlamydiales</taxon>
        <taxon>Chlamydiaceae</taxon>
        <taxon>Chlamydia/Chlamydophila group</taxon>
        <taxon>Chlamydia</taxon>
    </lineage>
</organism>
<dbReference type="EMBL" id="ATLC01000012">
    <property type="protein sequence ID" value="EPJ30275.1"/>
    <property type="molecule type" value="Genomic_DNA"/>
</dbReference>
<gene>
    <name evidence="1" type="ORF">CP99DC5_1117</name>
</gene>
<accession>A0ABP2X567</accession>
<sequence length="38" mass="4333">MKTYNWEGVNPDGYFLDKLEPIPSALPSFQKLFQVSAT</sequence>
<dbReference type="Proteomes" id="UP000014627">
    <property type="component" value="Unassembled WGS sequence"/>
</dbReference>
<evidence type="ECO:0000313" key="1">
    <source>
        <dbReference type="EMBL" id="EPJ30275.1"/>
    </source>
</evidence>
<keyword evidence="2" id="KW-1185">Reference proteome</keyword>
<name>A0ABP2X567_CHLPS</name>
<protein>
    <submittedName>
        <fullName evidence="1">Uncharacterized protein</fullName>
    </submittedName>
</protein>
<feature type="non-terminal residue" evidence="1">
    <location>
        <position position="38"/>
    </location>
</feature>
<comment type="caution">
    <text evidence="1">The sequence shown here is derived from an EMBL/GenBank/DDBJ whole genome shotgun (WGS) entry which is preliminary data.</text>
</comment>